<accession>A0A2X1VH48</accession>
<protein>
    <submittedName>
        <fullName evidence="2">Uncharacterized protein conserved in bacteria</fullName>
    </submittedName>
</protein>
<feature type="coiled-coil region" evidence="1">
    <location>
        <begin position="287"/>
        <end position="354"/>
    </location>
</feature>
<feature type="coiled-coil region" evidence="1">
    <location>
        <begin position="413"/>
        <end position="461"/>
    </location>
</feature>
<dbReference type="AlphaFoldDB" id="A0A2X1VH48"/>
<dbReference type="SUPFAM" id="SSF52540">
    <property type="entry name" value="P-loop containing nucleoside triphosphate hydrolases"/>
    <property type="match status" value="1"/>
</dbReference>
<feature type="coiled-coil region" evidence="1">
    <location>
        <begin position="646"/>
        <end position="755"/>
    </location>
</feature>
<sequence length="1130" mass="129415">MSNSQLDLYDDYAAAGIETGGRKGQVRLSEISVYNWGSFSERIHTAPIDREGTLITGDNGSGKSTLIDGLMALLQAPGRASFNIAAAQGDKRDRNLVSYMRGSYGTSHDGAGTRVLNKRPKAVVTGLRAQYQFDGGSVVSLMAIFFIKDASNSYSDVNKLYFIADEDISLKTLLDAFSKSTMREFKRWVEQQVNLRCFDDRFSEYQTVYRQKLTMGNENAPALLARALGLKKIDDLTKLIRELVLEPGNIRELARDIVHEFADLLATHERLVDTRERVKHLQRLLPLHQALQEVEKLLAQLEQDKAGLPIFEAKQQVIALAERIHRLEEEMAVLKEAMERLSAEEQTADAYTDQCYAAYLQLGGSQIEPLRQQLSALQERLGRMVRDSQRYQKLCRDLQLGHDLVGSVYRDNQRVANEQLRQAEFELPRLEEAFFANKQKLIELDAEYRELSSLIHEMQQRPNSNIDIKYQQLRDRMVEELGIAEEKLVFIGELIDVAELELPWKGAIERALGQRKLNLLVPEADAKRVTRWLNQRHLGLNLSVELVGAVTQTVSSFEAGGFLEKLIWRDHAYQNWLKNHLSRFDLWCVDTVEELNRTPYSMTVEGLIHLKQGSFEKKDRHKVDDRRQWQLGFDAKAKLNLLLAQQQALQASLVTAKAQAEKSQQQRDDYREQSQWCQQLLTFDWDSIDVPRYEKEREELSKRLAALEDDQGDLQQAKFRWEEAKKAVVTIQKQKEVQNKKIGALENALKSAETQHAEKLPLAQEALDEVVQARLALRLDAYDESDKSAYYALSKALEREYAQAQNRQIKDKEAVASLLGGFRGREKWQPYTVDWVSGFEALYDALTYLEYLEKEGLPVLVEQYQERLNKNMTQSIALLYTNIEAEFADIRDRISRINRVLSKTEFRPNSYLKLNPRRERYPAIQDFTQKMNLALSSMNDADQDKRFSLVNDVVSILKNALESSRVDDERLLDPRKQMSFYAEEIQLGTEQVLDVLDSSSGKSGGEKEAFAGTIVAASLAYVLTPKDEEYPVYATVFLDEAFSNAAEGVAARVIKVFKALKLHVNLITPYKNLNVAREAARSLILTERKAETHESRLREISWELIDEQQAKRQRDLKQYAQSQGVQVYEQ</sequence>
<dbReference type="Pfam" id="PF13555">
    <property type="entry name" value="AAA_29"/>
    <property type="match status" value="1"/>
</dbReference>
<organism evidence="2 3">
    <name type="scientific">Oligella urethralis</name>
    <dbReference type="NCBI Taxonomy" id="90245"/>
    <lineage>
        <taxon>Bacteria</taxon>
        <taxon>Pseudomonadati</taxon>
        <taxon>Pseudomonadota</taxon>
        <taxon>Betaproteobacteria</taxon>
        <taxon>Burkholderiales</taxon>
        <taxon>Alcaligenaceae</taxon>
        <taxon>Oligella</taxon>
    </lineage>
</organism>
<keyword evidence="1" id="KW-0175">Coiled coil</keyword>
<proteinExistence type="predicted"/>
<dbReference type="EMBL" id="UATH01000001">
    <property type="protein sequence ID" value="SPY07750.1"/>
    <property type="molecule type" value="Genomic_DNA"/>
</dbReference>
<dbReference type="CDD" id="cd00267">
    <property type="entry name" value="ABC_ATPase"/>
    <property type="match status" value="1"/>
</dbReference>
<dbReference type="InterPro" id="IPR027417">
    <property type="entry name" value="P-loop_NTPase"/>
</dbReference>
<name>A0A2X1VH48_9BURK</name>
<evidence type="ECO:0000313" key="2">
    <source>
        <dbReference type="EMBL" id="SPY07750.1"/>
    </source>
</evidence>
<reference evidence="2 3" key="1">
    <citation type="submission" date="2018-06" db="EMBL/GenBank/DDBJ databases">
        <authorList>
            <consortium name="Pathogen Informatics"/>
            <person name="Doyle S."/>
        </authorList>
    </citation>
    <scope>NUCLEOTIDE SEQUENCE [LARGE SCALE GENOMIC DNA]</scope>
    <source>
        <strain evidence="2 3">NCTC11009</strain>
    </source>
</reference>
<gene>
    <name evidence="2" type="ORF">NCTC11009_00963</name>
</gene>
<dbReference type="Pfam" id="PF13558">
    <property type="entry name" value="SbcC_Walker_B"/>
    <property type="match status" value="1"/>
</dbReference>
<dbReference type="Gene3D" id="3.40.1140.10">
    <property type="match status" value="1"/>
</dbReference>
<dbReference type="RefSeq" id="WP_113062416.1">
    <property type="nucleotide sequence ID" value="NZ_UATH01000001.1"/>
</dbReference>
<dbReference type="Proteomes" id="UP000250242">
    <property type="component" value="Unassembled WGS sequence"/>
</dbReference>
<evidence type="ECO:0000313" key="3">
    <source>
        <dbReference type="Proteomes" id="UP000250242"/>
    </source>
</evidence>
<evidence type="ECO:0000256" key="1">
    <source>
        <dbReference type="SAM" id="Coils"/>
    </source>
</evidence>